<evidence type="ECO:0000313" key="2">
    <source>
        <dbReference type="Proteomes" id="UP000623467"/>
    </source>
</evidence>
<reference evidence="1" key="1">
    <citation type="submission" date="2020-05" db="EMBL/GenBank/DDBJ databases">
        <title>Mycena genomes resolve the evolution of fungal bioluminescence.</title>
        <authorList>
            <person name="Tsai I.J."/>
        </authorList>
    </citation>
    <scope>NUCLEOTIDE SEQUENCE</scope>
    <source>
        <strain evidence="1">160909Yilan</strain>
    </source>
</reference>
<proteinExistence type="predicted"/>
<dbReference type="EMBL" id="JACAZH010000003">
    <property type="protein sequence ID" value="KAF7373095.1"/>
    <property type="molecule type" value="Genomic_DNA"/>
</dbReference>
<evidence type="ECO:0000313" key="1">
    <source>
        <dbReference type="EMBL" id="KAF7373095.1"/>
    </source>
</evidence>
<organism evidence="1 2">
    <name type="scientific">Mycena sanguinolenta</name>
    <dbReference type="NCBI Taxonomy" id="230812"/>
    <lineage>
        <taxon>Eukaryota</taxon>
        <taxon>Fungi</taxon>
        <taxon>Dikarya</taxon>
        <taxon>Basidiomycota</taxon>
        <taxon>Agaricomycotina</taxon>
        <taxon>Agaricomycetes</taxon>
        <taxon>Agaricomycetidae</taxon>
        <taxon>Agaricales</taxon>
        <taxon>Marasmiineae</taxon>
        <taxon>Mycenaceae</taxon>
        <taxon>Mycena</taxon>
    </lineage>
</organism>
<sequence>MPLDLDIAKEVVDNILDFLHDDHLSLLSSSLVARKWVSTPRYHLFKRITINHYFPGRGHSFKDSAHSFLDLCKSPNCTILSSLRGVVLNVDSDSAPTLLQELVDVLARAPVAKLLFIDHTTSFRHPISLSWMAPHFPGLREFSYNSLDRFVLDIFTLVASFPQLHTLSLYSNTRDAAKSAITQAKPYPTVPHTVFTFLHTLRLRLFSHQSNEFMAWLQTFGDRFRLEVLDLDIFHSCHNGWGPITAVNTFFGANGAHLRAVGLRIHYEDDREVDENILLTQVSDGDLDLSGLTNLRSLSLGSHNVVAICTSLASLPNNSQGLEMLRVSFQPWIHYDDFPCTCDPRRLVDEFVAVMRGDQFAHLTAFTILVPAFFGDMGREALRVYFPRWKDTDILHIGFIDQVQFSSPDSWDAGEISLDALVE</sequence>
<dbReference type="SUPFAM" id="SSF52047">
    <property type="entry name" value="RNI-like"/>
    <property type="match status" value="1"/>
</dbReference>
<gene>
    <name evidence="1" type="ORF">MSAN_00517300</name>
</gene>
<keyword evidence="2" id="KW-1185">Reference proteome</keyword>
<name>A0A8H6Z5S7_9AGAR</name>
<dbReference type="Proteomes" id="UP000623467">
    <property type="component" value="Unassembled WGS sequence"/>
</dbReference>
<accession>A0A8H6Z5S7</accession>
<dbReference type="OrthoDB" id="2977329at2759"/>
<comment type="caution">
    <text evidence="1">The sequence shown here is derived from an EMBL/GenBank/DDBJ whole genome shotgun (WGS) entry which is preliminary data.</text>
</comment>
<dbReference type="AlphaFoldDB" id="A0A8H6Z5S7"/>
<protein>
    <submittedName>
        <fullName evidence="1">Uncharacterized protein</fullName>
    </submittedName>
</protein>